<dbReference type="InterPro" id="IPR042100">
    <property type="entry name" value="Bug_dom1"/>
</dbReference>
<evidence type="ECO:0000256" key="2">
    <source>
        <dbReference type="SAM" id="SignalP"/>
    </source>
</evidence>
<dbReference type="KEGG" id="psuu:Psuf_055510"/>
<feature type="chain" id="PRO_5038466324" evidence="2">
    <location>
        <begin position="21"/>
        <end position="331"/>
    </location>
</feature>
<dbReference type="PROSITE" id="PS51257">
    <property type="entry name" value="PROKAR_LIPOPROTEIN"/>
    <property type="match status" value="1"/>
</dbReference>
<comment type="similarity">
    <text evidence="1">Belongs to the UPF0065 (bug) family.</text>
</comment>
<dbReference type="Proteomes" id="UP000503011">
    <property type="component" value="Chromosome"/>
</dbReference>
<keyword evidence="4" id="KW-1185">Reference proteome</keyword>
<dbReference type="EMBL" id="AP022871">
    <property type="protein sequence ID" value="BCB88238.1"/>
    <property type="molecule type" value="Genomic_DNA"/>
</dbReference>
<accession>A0A6F8YQP8</accession>
<dbReference type="Gene3D" id="3.40.190.10">
    <property type="entry name" value="Periplasmic binding protein-like II"/>
    <property type="match status" value="1"/>
</dbReference>
<dbReference type="Gene3D" id="3.40.190.150">
    <property type="entry name" value="Bordetella uptake gene, domain 1"/>
    <property type="match status" value="1"/>
</dbReference>
<evidence type="ECO:0000256" key="1">
    <source>
        <dbReference type="ARBA" id="ARBA00006987"/>
    </source>
</evidence>
<proteinExistence type="inferred from homology"/>
<name>A0A6F8YQP8_9ACTN</name>
<dbReference type="RefSeq" id="WP_173159553.1">
    <property type="nucleotide sequence ID" value="NZ_AP022871.1"/>
</dbReference>
<dbReference type="PANTHER" id="PTHR42928:SF3">
    <property type="entry name" value="UPF0065 PROTEIN YFLP"/>
    <property type="match status" value="1"/>
</dbReference>
<dbReference type="Pfam" id="PF03401">
    <property type="entry name" value="TctC"/>
    <property type="match status" value="1"/>
</dbReference>
<dbReference type="InterPro" id="IPR005064">
    <property type="entry name" value="BUG"/>
</dbReference>
<feature type="signal peptide" evidence="2">
    <location>
        <begin position="1"/>
        <end position="20"/>
    </location>
</feature>
<dbReference type="CDD" id="cd07012">
    <property type="entry name" value="PBP2_Bug_TTT"/>
    <property type="match status" value="1"/>
</dbReference>
<dbReference type="PANTHER" id="PTHR42928">
    <property type="entry name" value="TRICARBOXYLATE-BINDING PROTEIN"/>
    <property type="match status" value="1"/>
</dbReference>
<dbReference type="PIRSF" id="PIRSF017082">
    <property type="entry name" value="YflP"/>
    <property type="match status" value="1"/>
</dbReference>
<evidence type="ECO:0000313" key="4">
    <source>
        <dbReference type="Proteomes" id="UP000503011"/>
    </source>
</evidence>
<reference evidence="3 4" key="2">
    <citation type="submission" date="2020-03" db="EMBL/GenBank/DDBJ databases">
        <authorList>
            <person name="Ichikawa N."/>
            <person name="Kimura A."/>
            <person name="Kitahashi Y."/>
            <person name="Uohara A."/>
        </authorList>
    </citation>
    <scope>NUCLEOTIDE SEQUENCE [LARGE SCALE GENOMIC DNA]</scope>
    <source>
        <strain evidence="3 4">NBRC 105367</strain>
    </source>
</reference>
<organism evidence="3 4">
    <name type="scientific">Phytohabitans suffuscus</name>
    <dbReference type="NCBI Taxonomy" id="624315"/>
    <lineage>
        <taxon>Bacteria</taxon>
        <taxon>Bacillati</taxon>
        <taxon>Actinomycetota</taxon>
        <taxon>Actinomycetes</taxon>
        <taxon>Micromonosporales</taxon>
        <taxon>Micromonosporaceae</taxon>
    </lineage>
</organism>
<protein>
    <submittedName>
        <fullName evidence="3">Tricarboxylic transport TctC</fullName>
    </submittedName>
</protein>
<keyword evidence="2" id="KW-0732">Signal</keyword>
<dbReference type="AlphaFoldDB" id="A0A6F8YQP8"/>
<evidence type="ECO:0000313" key="3">
    <source>
        <dbReference type="EMBL" id="BCB88238.1"/>
    </source>
</evidence>
<dbReference type="SUPFAM" id="SSF53850">
    <property type="entry name" value="Periplasmic binding protein-like II"/>
    <property type="match status" value="1"/>
</dbReference>
<sequence length="331" mass="34741">MNPRILAALATATAAVVAVAGCQSGTGGDQQDPEYPTKRITFLSGFEPGGGIDLAINTTMKALQSDRIVTVPMAIDHLPGGSGLVAAAKLGRSPKDTDDILQLTSISSLTASLQKPGDYQLTDLAPVALLYQEYSTMYVKADSDLKTVADVAAKLKADPASLTFAGGTLGSPSNLALARFTTAAGVTFDKVSYLPLSGGETELALLGGNADVISGGLESMEFVKDGKFRALAISSSERLDAAPDVPTYTEAGFDVVQGSWRGVFAPPTMPAHALEFWYDALGKAVRTQAFQDAAKQYGWQVSYQSGDEFKAFLDKESADLKTVLDQVGLIK</sequence>
<reference evidence="3 4" key="1">
    <citation type="submission" date="2020-03" db="EMBL/GenBank/DDBJ databases">
        <title>Whole genome shotgun sequence of Phytohabitans suffuscus NBRC 105367.</title>
        <authorList>
            <person name="Komaki H."/>
            <person name="Tamura T."/>
        </authorList>
    </citation>
    <scope>NUCLEOTIDE SEQUENCE [LARGE SCALE GENOMIC DNA]</scope>
    <source>
        <strain evidence="3 4">NBRC 105367</strain>
    </source>
</reference>
<gene>
    <name evidence="3" type="ORF">Psuf_055510</name>
</gene>